<organism evidence="3 4">
    <name type="scientific">Rhizoctonia solani</name>
    <dbReference type="NCBI Taxonomy" id="456999"/>
    <lineage>
        <taxon>Eukaryota</taxon>
        <taxon>Fungi</taxon>
        <taxon>Dikarya</taxon>
        <taxon>Basidiomycota</taxon>
        <taxon>Agaricomycotina</taxon>
        <taxon>Agaricomycetes</taxon>
        <taxon>Cantharellales</taxon>
        <taxon>Ceratobasidiaceae</taxon>
        <taxon>Rhizoctonia</taxon>
    </lineage>
</organism>
<feature type="coiled-coil region" evidence="1">
    <location>
        <begin position="229"/>
        <end position="256"/>
    </location>
</feature>
<evidence type="ECO:0000256" key="2">
    <source>
        <dbReference type="SAM" id="MobiDB-lite"/>
    </source>
</evidence>
<dbReference type="AlphaFoldDB" id="A0A8H8P2L6"/>
<gene>
    <name evidence="3" type="ORF">RhiXN_08203</name>
</gene>
<accession>A0A8H8P2L6</accession>
<dbReference type="KEGG" id="rsx:RhiXN_08203"/>
<protein>
    <submittedName>
        <fullName evidence="3">Uncharacterized protein</fullName>
    </submittedName>
</protein>
<dbReference type="Proteomes" id="UP000650533">
    <property type="component" value="Chromosome 9"/>
</dbReference>
<evidence type="ECO:0000256" key="1">
    <source>
        <dbReference type="SAM" id="Coils"/>
    </source>
</evidence>
<feature type="region of interest" description="Disordered" evidence="2">
    <location>
        <begin position="95"/>
        <end position="125"/>
    </location>
</feature>
<keyword evidence="1" id="KW-0175">Coiled coil</keyword>
<sequence length="355" mass="38619">MEMDGLENKELIKGIQACNKYQILAQYCNNWATKEFIIHALTNSHDHQAHIQKAGGQAAWCNKLKEQQEAKRGSTNKGKGKEQIERPLQVVLQGQSNSKTKVTPAPGPLVSKPKAKRRIEDSEDKRELPSALALCSTVLQLVEPKLSKMVPKLDPPGNSKHSETGGANCPARTSKLLVLGQKEGELEVSINTWKRARMQYAASPGNSCNNDPSLPSNPSAKARAKARAKSMAKVVVEAAEAEAAAAEAELELDLDLDLSLELNTRDSMELAYPPASSTFTSSIPLRSAGCKEIRTQQKPAKHPFGQTCCNNSAPGQGKRKFTMAPQEAVGHYNARNSIIHHQRYKKGLPGQAGDD</sequence>
<dbReference type="RefSeq" id="XP_043183404.1">
    <property type="nucleotide sequence ID" value="XM_043328019.1"/>
</dbReference>
<dbReference type="EMBL" id="CP059666">
    <property type="protein sequence ID" value="QRW23167.1"/>
    <property type="molecule type" value="Genomic_DNA"/>
</dbReference>
<proteinExistence type="predicted"/>
<feature type="region of interest" description="Disordered" evidence="2">
    <location>
        <begin position="149"/>
        <end position="170"/>
    </location>
</feature>
<evidence type="ECO:0000313" key="4">
    <source>
        <dbReference type="Proteomes" id="UP000650533"/>
    </source>
</evidence>
<evidence type="ECO:0000313" key="3">
    <source>
        <dbReference type="EMBL" id="QRW23167.1"/>
    </source>
</evidence>
<reference evidence="3" key="1">
    <citation type="submission" date="2020-05" db="EMBL/GenBank/DDBJ databases">
        <title>Evolutionary and genomic comparisons of hybrid uninucleate and nonhybrid Rhizoctonia fungi.</title>
        <authorList>
            <person name="Li C."/>
            <person name="Chen X."/>
        </authorList>
    </citation>
    <scope>NUCLEOTIDE SEQUENCE</scope>
    <source>
        <strain evidence="3">AG-1 IA</strain>
    </source>
</reference>
<dbReference type="GeneID" id="67030482"/>
<name>A0A8H8P2L6_9AGAM</name>